<accession>A0ABN8W102</accession>
<evidence type="ECO:0000313" key="2">
    <source>
        <dbReference type="EMBL" id="CAI2718539.1"/>
    </source>
</evidence>
<feature type="domain" description="HD" evidence="1">
    <location>
        <begin position="25"/>
        <end position="127"/>
    </location>
</feature>
<keyword evidence="3" id="KW-1185">Reference proteome</keyword>
<dbReference type="InterPro" id="IPR006674">
    <property type="entry name" value="HD_domain"/>
</dbReference>
<dbReference type="SMART" id="SM00471">
    <property type="entry name" value="HDc"/>
    <property type="match status" value="1"/>
</dbReference>
<dbReference type="PROSITE" id="PS51831">
    <property type="entry name" value="HD"/>
    <property type="match status" value="1"/>
</dbReference>
<gene>
    <name evidence="2" type="ORF">NSPWAT_1680</name>
</gene>
<proteinExistence type="predicted"/>
<sequence length="215" mass="24149">MSEAIIEKTRQFAQSFFADDGSGHDWWHVHRVWQTACTLADAEGADRTVVEIAALLHDVADWKLGNGSEEPGYETIRNLLKDDLPAETVERVCAIISQVSYKGAGVKTPVDSLEGQVVQDADRLDAIGAVGIARAFAYGGNRNRLIHDPGHEPVLHQSFGEYKKNKGPSINHFYEKLLLLKDRMNTPTARAIADQRHRFMEQYLQQFFGEWDGKL</sequence>
<dbReference type="RefSeq" id="WP_282011433.1">
    <property type="nucleotide sequence ID" value="NZ_OX336137.1"/>
</dbReference>
<dbReference type="PANTHER" id="PTHR33594">
    <property type="entry name" value="SUPERFAMILY HYDROLASE, PUTATIVE (AFU_ORTHOLOGUE AFUA_1G03035)-RELATED"/>
    <property type="match status" value="1"/>
</dbReference>
<evidence type="ECO:0000259" key="1">
    <source>
        <dbReference type="PROSITE" id="PS51831"/>
    </source>
</evidence>
<evidence type="ECO:0000313" key="3">
    <source>
        <dbReference type="Proteomes" id="UP001157733"/>
    </source>
</evidence>
<dbReference type="SUPFAM" id="SSF109604">
    <property type="entry name" value="HD-domain/PDEase-like"/>
    <property type="match status" value="1"/>
</dbReference>
<name>A0ABN8W102_9BACT</name>
<dbReference type="PANTHER" id="PTHR33594:SF1">
    <property type="entry name" value="HD_PDEASE DOMAIN-CONTAINING PROTEIN"/>
    <property type="match status" value="1"/>
</dbReference>
<reference evidence="2 3" key="1">
    <citation type="submission" date="2022-09" db="EMBL/GenBank/DDBJ databases">
        <authorList>
            <person name="Kop L."/>
        </authorList>
    </citation>
    <scope>NUCLEOTIDE SEQUENCE [LARGE SCALE GENOMIC DNA]</scope>
    <source>
        <strain evidence="2 3">347</strain>
    </source>
</reference>
<dbReference type="InterPro" id="IPR003607">
    <property type="entry name" value="HD/PDEase_dom"/>
</dbReference>
<dbReference type="CDD" id="cd00077">
    <property type="entry name" value="HDc"/>
    <property type="match status" value="1"/>
</dbReference>
<dbReference type="Gene3D" id="1.10.472.50">
    <property type="entry name" value="HD-domain/PDEase-like"/>
    <property type="match status" value="1"/>
</dbReference>
<dbReference type="Gene3D" id="1.20.58.1910">
    <property type="match status" value="1"/>
</dbReference>
<dbReference type="Pfam" id="PF01966">
    <property type="entry name" value="HD"/>
    <property type="match status" value="1"/>
</dbReference>
<protein>
    <submittedName>
        <fullName evidence="2">HD domain-containing protein</fullName>
    </submittedName>
</protein>
<dbReference type="EMBL" id="OX336137">
    <property type="protein sequence ID" value="CAI2718539.1"/>
    <property type="molecule type" value="Genomic_DNA"/>
</dbReference>
<dbReference type="Proteomes" id="UP001157733">
    <property type="component" value="Chromosome"/>
</dbReference>
<organism evidence="2 3">
    <name type="scientific">Nitrospina watsonii</name>
    <dbReference type="NCBI Taxonomy" id="1323948"/>
    <lineage>
        <taxon>Bacteria</taxon>
        <taxon>Pseudomonadati</taxon>
        <taxon>Nitrospinota/Tectimicrobiota group</taxon>
        <taxon>Nitrospinota</taxon>
        <taxon>Nitrospinia</taxon>
        <taxon>Nitrospinales</taxon>
        <taxon>Nitrospinaceae</taxon>
        <taxon>Nitrospina</taxon>
    </lineage>
</organism>